<dbReference type="STRING" id="1246995.AFR_32380"/>
<evidence type="ECO:0000256" key="1">
    <source>
        <dbReference type="SAM" id="MobiDB-lite"/>
    </source>
</evidence>
<feature type="transmembrane region" description="Helical" evidence="2">
    <location>
        <begin position="40"/>
        <end position="61"/>
    </location>
</feature>
<keyword evidence="2" id="KW-0472">Membrane</keyword>
<dbReference type="HOGENOM" id="CLU_097423_0_0_11"/>
<dbReference type="KEGG" id="afs:AFR_32380"/>
<reference evidence="3 4" key="1">
    <citation type="journal article" date="2014" name="J. Biotechnol.">
        <title>Complete genome sequence of the actinobacterium Actinoplanes friuliensis HAG 010964, producer of the lipopeptide antibiotic friulimycin.</title>
        <authorList>
            <person name="Ruckert C."/>
            <person name="Szczepanowski R."/>
            <person name="Albersmeier A."/>
            <person name="Goesmann A."/>
            <person name="Fischer N."/>
            <person name="Steinkamper A."/>
            <person name="Puhler A."/>
            <person name="Biener R."/>
            <person name="Schwartz D."/>
            <person name="Kalinowski J."/>
        </authorList>
    </citation>
    <scope>NUCLEOTIDE SEQUENCE [LARGE SCALE GENOMIC DNA]</scope>
    <source>
        <strain evidence="3 4">DSM 7358</strain>
    </source>
</reference>
<keyword evidence="2" id="KW-0812">Transmembrane</keyword>
<gene>
    <name evidence="3" type="ORF">AFR_32380</name>
</gene>
<protein>
    <submittedName>
        <fullName evidence="3">Uncharacterized protein</fullName>
    </submittedName>
</protein>
<evidence type="ECO:0000256" key="2">
    <source>
        <dbReference type="SAM" id="Phobius"/>
    </source>
</evidence>
<sequence length="245" mass="25630">MNNLEDLRDAMNTTPDFQPQPLDLGAVMAAGGRLRRRRRLAVGATSGVAVLALLIGGAQLARPDGTQPAQTGAAPASAPPTGVHEQPVDQDDTYGDIVDTGIKSGDLPRLLWIHKLDEPLSPDITIGMTAGRREADGKLVTDIVTNETDGSDQSPGFHALEAPMSIGSGPVPAFGYYVGDAAKITVTADGKEITARQASWSEDPAVKLFWFPLKQVKSGSDLSKATAYDKDGRKLPAGNAGFGVG</sequence>
<proteinExistence type="predicted"/>
<dbReference type="Proteomes" id="UP000017746">
    <property type="component" value="Chromosome"/>
</dbReference>
<accession>U5W6F9</accession>
<feature type="compositionally biased region" description="Low complexity" evidence="1">
    <location>
        <begin position="65"/>
        <end position="82"/>
    </location>
</feature>
<feature type="region of interest" description="Disordered" evidence="1">
    <location>
        <begin position="63"/>
        <end position="95"/>
    </location>
</feature>
<dbReference type="EMBL" id="CP006272">
    <property type="protein sequence ID" value="AGZ44734.1"/>
    <property type="molecule type" value="Genomic_DNA"/>
</dbReference>
<keyword evidence="4" id="KW-1185">Reference proteome</keyword>
<dbReference type="eggNOG" id="ENOG5032X7T">
    <property type="taxonomic scope" value="Bacteria"/>
</dbReference>
<organism evidence="3 4">
    <name type="scientific">Actinoplanes friuliensis DSM 7358</name>
    <dbReference type="NCBI Taxonomy" id="1246995"/>
    <lineage>
        <taxon>Bacteria</taxon>
        <taxon>Bacillati</taxon>
        <taxon>Actinomycetota</taxon>
        <taxon>Actinomycetes</taxon>
        <taxon>Micromonosporales</taxon>
        <taxon>Micromonosporaceae</taxon>
        <taxon>Actinoplanes</taxon>
    </lineage>
</organism>
<dbReference type="AlphaFoldDB" id="U5W6F9"/>
<dbReference type="PATRIC" id="fig|1246995.3.peg.6553"/>
<name>U5W6F9_9ACTN</name>
<keyword evidence="2" id="KW-1133">Transmembrane helix</keyword>
<evidence type="ECO:0000313" key="4">
    <source>
        <dbReference type="Proteomes" id="UP000017746"/>
    </source>
</evidence>
<evidence type="ECO:0000313" key="3">
    <source>
        <dbReference type="EMBL" id="AGZ44734.1"/>
    </source>
</evidence>